<evidence type="ECO:0000313" key="13">
    <source>
        <dbReference type="EMBL" id="MPY09495.1"/>
    </source>
</evidence>
<comment type="subcellular location">
    <subcellularLocation>
        <location evidence="1">Cytoplasm</location>
    </subcellularLocation>
</comment>
<evidence type="ECO:0000256" key="7">
    <source>
        <dbReference type="ARBA" id="ARBA00023125"/>
    </source>
</evidence>
<evidence type="ECO:0000256" key="5">
    <source>
        <dbReference type="ARBA" id="ARBA00022491"/>
    </source>
</evidence>
<dbReference type="Proteomes" id="UP000326464">
    <property type="component" value="Unassembled WGS sequence"/>
</dbReference>
<evidence type="ECO:0000256" key="9">
    <source>
        <dbReference type="ARBA" id="ARBA00023163"/>
    </source>
</evidence>
<keyword evidence="14" id="KW-1185">Reference proteome</keyword>
<keyword evidence="9" id="KW-0804">Transcription</keyword>
<evidence type="ECO:0000256" key="3">
    <source>
        <dbReference type="ARBA" id="ARBA00011738"/>
    </source>
</evidence>
<evidence type="ECO:0000313" key="14">
    <source>
        <dbReference type="Proteomes" id="UP000326464"/>
    </source>
</evidence>
<comment type="subunit">
    <text evidence="3">Homodimer.</text>
</comment>
<proteinExistence type="inferred from homology"/>
<evidence type="ECO:0000256" key="6">
    <source>
        <dbReference type="ARBA" id="ARBA00023015"/>
    </source>
</evidence>
<dbReference type="RefSeq" id="WP_152811921.1">
    <property type="nucleotide sequence ID" value="NZ_VJXX01000001.1"/>
</dbReference>
<organism evidence="13 14">
    <name type="scientific">Arthrobacter bussei</name>
    <dbReference type="NCBI Taxonomy" id="2594179"/>
    <lineage>
        <taxon>Bacteria</taxon>
        <taxon>Bacillati</taxon>
        <taxon>Actinomycetota</taxon>
        <taxon>Actinomycetes</taxon>
        <taxon>Micrococcales</taxon>
        <taxon>Micrococcaceae</taxon>
        <taxon>Arthrobacter</taxon>
    </lineage>
</organism>
<reference evidence="14" key="1">
    <citation type="submission" date="2019-07" db="EMBL/GenBank/DDBJ databases">
        <title>Arthrobacter KR32 sp. nov., isolated from mountain cheese made of cows milk.</title>
        <authorList>
            <person name="Flegler A."/>
        </authorList>
    </citation>
    <scope>NUCLEOTIDE SEQUENCE [LARGE SCALE GENOMIC DNA]</scope>
    <source>
        <strain evidence="14">KR32</strain>
    </source>
</reference>
<dbReference type="OrthoDB" id="9791355at2"/>
<protein>
    <recommendedName>
        <fullName evidence="11">Manganese transport regulator</fullName>
    </recommendedName>
</protein>
<evidence type="ECO:0000256" key="2">
    <source>
        <dbReference type="ARBA" id="ARBA00007871"/>
    </source>
</evidence>
<dbReference type="SUPFAM" id="SSF46785">
    <property type="entry name" value="Winged helix' DNA-binding domain"/>
    <property type="match status" value="1"/>
</dbReference>
<dbReference type="Pfam" id="PF01325">
    <property type="entry name" value="Fe_dep_repress"/>
    <property type="match status" value="1"/>
</dbReference>
<dbReference type="FunFam" id="1.10.60.10:FF:000004">
    <property type="entry name" value="DtxR family transcriptional regulator"/>
    <property type="match status" value="1"/>
</dbReference>
<name>A0A7X1NME3_9MICC</name>
<dbReference type="SMART" id="SM00529">
    <property type="entry name" value="HTH_DTXR"/>
    <property type="match status" value="1"/>
</dbReference>
<evidence type="ECO:0000256" key="10">
    <source>
        <dbReference type="ARBA" id="ARBA00023211"/>
    </source>
</evidence>
<dbReference type="GO" id="GO:0005737">
    <property type="term" value="C:cytoplasm"/>
    <property type="evidence" value="ECO:0007669"/>
    <property type="project" value="UniProtKB-SubCell"/>
</dbReference>
<keyword evidence="5" id="KW-0678">Repressor</keyword>
<sequence length="246" mass="26678">MAGRKGSVLSIESSSVQDYVKAVYAFSEWQGGDVTASHLAARLSVANSSVTGMVAKLVDLGLAEHRKYGPVSLTPSGRALALAMVRRHRLIETFLVTELGYGWDEVHDEAELLEHTVSDAFIERLDAKLGRPRRDPHGDPIPAADGTVVYPVAHRLDGLDDGHTGRLVRVSDDDPEVLRYLDIEGIPLDADLRLGRRQGGSLLELHVGVDGARALTVDAVLARALWIESTTPHQGCTLAEPRSPQR</sequence>
<dbReference type="GO" id="GO:0045892">
    <property type="term" value="P:negative regulation of DNA-templated transcription"/>
    <property type="evidence" value="ECO:0007669"/>
    <property type="project" value="TreeGrafter"/>
</dbReference>
<dbReference type="PANTHER" id="PTHR33238:SF11">
    <property type="entry name" value="TRANSCRIPTIONAL REGULATOR MNTR"/>
    <property type="match status" value="1"/>
</dbReference>
<evidence type="ECO:0000256" key="11">
    <source>
        <dbReference type="ARBA" id="ARBA00032593"/>
    </source>
</evidence>
<dbReference type="InterPro" id="IPR022687">
    <property type="entry name" value="HTH_DTXR"/>
</dbReference>
<dbReference type="InterPro" id="IPR036390">
    <property type="entry name" value="WH_DNA-bd_sf"/>
</dbReference>
<dbReference type="Gene3D" id="1.10.10.10">
    <property type="entry name" value="Winged helix-like DNA-binding domain superfamily/Winged helix DNA-binding domain"/>
    <property type="match status" value="1"/>
</dbReference>
<dbReference type="InterPro" id="IPR001367">
    <property type="entry name" value="Fe_dep_repressor"/>
</dbReference>
<keyword evidence="6" id="KW-0805">Transcription regulation</keyword>
<keyword evidence="8" id="KW-0010">Activator</keyword>
<dbReference type="SMART" id="SM00899">
    <property type="entry name" value="FeoA"/>
    <property type="match status" value="1"/>
</dbReference>
<accession>A0A7X1NME3</accession>
<dbReference type="InterPro" id="IPR050536">
    <property type="entry name" value="DtxR_MntR_Metal-Reg"/>
</dbReference>
<dbReference type="InterPro" id="IPR022689">
    <property type="entry name" value="Iron_dep_repressor"/>
</dbReference>
<dbReference type="SUPFAM" id="SSF47979">
    <property type="entry name" value="Iron-dependent repressor protein, dimerization domain"/>
    <property type="match status" value="1"/>
</dbReference>
<dbReference type="InterPro" id="IPR036421">
    <property type="entry name" value="Fe_dep_repressor_sf"/>
</dbReference>
<evidence type="ECO:0000256" key="1">
    <source>
        <dbReference type="ARBA" id="ARBA00004496"/>
    </source>
</evidence>
<dbReference type="GO" id="GO:0003700">
    <property type="term" value="F:DNA-binding transcription factor activity"/>
    <property type="evidence" value="ECO:0007669"/>
    <property type="project" value="InterPro"/>
</dbReference>
<dbReference type="GO" id="GO:0003677">
    <property type="term" value="F:DNA binding"/>
    <property type="evidence" value="ECO:0007669"/>
    <property type="project" value="UniProtKB-KW"/>
</dbReference>
<dbReference type="AlphaFoldDB" id="A0A7X1NME3"/>
<comment type="similarity">
    <text evidence="2">Belongs to the DtxR/MntR family.</text>
</comment>
<dbReference type="GO" id="GO:0046914">
    <property type="term" value="F:transition metal ion binding"/>
    <property type="evidence" value="ECO:0007669"/>
    <property type="project" value="InterPro"/>
</dbReference>
<dbReference type="EMBL" id="VJXX01000001">
    <property type="protein sequence ID" value="MPY09495.1"/>
    <property type="molecule type" value="Genomic_DNA"/>
</dbReference>
<keyword evidence="7" id="KW-0238">DNA-binding</keyword>
<dbReference type="PANTHER" id="PTHR33238">
    <property type="entry name" value="IRON (METAL) DEPENDENT REPRESSOR, DTXR FAMILY"/>
    <property type="match status" value="1"/>
</dbReference>
<gene>
    <name evidence="13" type="ORF">FNH21_01950</name>
</gene>
<comment type="caution">
    <text evidence="13">The sequence shown here is derived from an EMBL/GenBank/DDBJ whole genome shotgun (WGS) entry which is preliminary data.</text>
</comment>
<dbReference type="InterPro" id="IPR007167">
    <property type="entry name" value="Fe-transptr_FeoA-like"/>
</dbReference>
<dbReference type="Gene3D" id="1.10.60.10">
    <property type="entry name" value="Iron dependent repressor, metal binding and dimerisation domain"/>
    <property type="match status" value="1"/>
</dbReference>
<dbReference type="GO" id="GO:0046983">
    <property type="term" value="F:protein dimerization activity"/>
    <property type="evidence" value="ECO:0007669"/>
    <property type="project" value="InterPro"/>
</dbReference>
<evidence type="ECO:0000256" key="4">
    <source>
        <dbReference type="ARBA" id="ARBA00022490"/>
    </source>
</evidence>
<evidence type="ECO:0000259" key="12">
    <source>
        <dbReference type="PROSITE" id="PS50944"/>
    </source>
</evidence>
<dbReference type="InterPro" id="IPR036388">
    <property type="entry name" value="WH-like_DNA-bd_sf"/>
</dbReference>
<keyword evidence="4" id="KW-0963">Cytoplasm</keyword>
<dbReference type="PROSITE" id="PS50944">
    <property type="entry name" value="HTH_DTXR"/>
    <property type="match status" value="1"/>
</dbReference>
<feature type="domain" description="HTH dtxR-type" evidence="12">
    <location>
        <begin position="13"/>
        <end position="74"/>
    </location>
</feature>
<evidence type="ECO:0000256" key="8">
    <source>
        <dbReference type="ARBA" id="ARBA00023159"/>
    </source>
</evidence>
<dbReference type="Pfam" id="PF02742">
    <property type="entry name" value="Fe_dep_repr_C"/>
    <property type="match status" value="1"/>
</dbReference>
<keyword evidence="10" id="KW-0464">Manganese</keyword>